<reference evidence="2" key="1">
    <citation type="journal article" date="2014" name="Int. J. Syst. Evol. Microbiol.">
        <title>Complete genome sequence of Corynebacterium casei LMG S-19264T (=DSM 44701T), isolated from a smear-ripened cheese.</title>
        <authorList>
            <consortium name="US DOE Joint Genome Institute (JGI-PGF)"/>
            <person name="Walter F."/>
            <person name="Albersmeier A."/>
            <person name="Kalinowski J."/>
            <person name="Ruckert C."/>
        </authorList>
    </citation>
    <scope>NUCLEOTIDE SEQUENCE</scope>
    <source>
        <strain evidence="2">CGMCC 1.12997</strain>
    </source>
</reference>
<keyword evidence="1" id="KW-0812">Transmembrane</keyword>
<organism evidence="2 3">
    <name type="scientific">Edaphobacter dinghuensis</name>
    <dbReference type="NCBI Taxonomy" id="1560005"/>
    <lineage>
        <taxon>Bacteria</taxon>
        <taxon>Pseudomonadati</taxon>
        <taxon>Acidobacteriota</taxon>
        <taxon>Terriglobia</taxon>
        <taxon>Terriglobales</taxon>
        <taxon>Acidobacteriaceae</taxon>
        <taxon>Edaphobacter</taxon>
    </lineage>
</organism>
<feature type="transmembrane region" description="Helical" evidence="1">
    <location>
        <begin position="98"/>
        <end position="119"/>
    </location>
</feature>
<evidence type="ECO:0000313" key="2">
    <source>
        <dbReference type="EMBL" id="GGG86354.1"/>
    </source>
</evidence>
<gene>
    <name evidence="2" type="ORF">GCM10011585_32840</name>
</gene>
<proteinExistence type="predicted"/>
<dbReference type="AlphaFoldDB" id="A0A917HPJ7"/>
<dbReference type="Proteomes" id="UP000647241">
    <property type="component" value="Unassembled WGS sequence"/>
</dbReference>
<evidence type="ECO:0000313" key="3">
    <source>
        <dbReference type="Proteomes" id="UP000647241"/>
    </source>
</evidence>
<reference evidence="2" key="2">
    <citation type="submission" date="2020-09" db="EMBL/GenBank/DDBJ databases">
        <authorList>
            <person name="Sun Q."/>
            <person name="Zhou Y."/>
        </authorList>
    </citation>
    <scope>NUCLEOTIDE SEQUENCE</scope>
    <source>
        <strain evidence="2">CGMCC 1.12997</strain>
    </source>
</reference>
<protein>
    <submittedName>
        <fullName evidence="2">Uncharacterized protein</fullName>
    </submittedName>
</protein>
<sequence length="246" mass="27395">MSRILPFTSDDEDDSALFEKLRGYVLENYPNPERKGCFDRETLRTFVEDSSKLDLKDPRYLHIFKCAECTRELNELRAAHVAHAKNAHVRRARSVSSAWRLAASIVLVCLVGAVAFIGLKKAALLHRAPIVAEEAPVPVELDLSKDGDLRGAGQPDDGLSLELPRKRINLSVILPVLSPPGEYRFFISREKGGPELCGTQGLAVSLKARTEIHVQLDLHALAAGNYYLGSTFRPNSELHYYPVRVH</sequence>
<dbReference type="EMBL" id="BMGT01000004">
    <property type="protein sequence ID" value="GGG86354.1"/>
    <property type="molecule type" value="Genomic_DNA"/>
</dbReference>
<accession>A0A917HPJ7</accession>
<keyword evidence="1" id="KW-0472">Membrane</keyword>
<keyword evidence="1" id="KW-1133">Transmembrane helix</keyword>
<comment type="caution">
    <text evidence="2">The sequence shown here is derived from an EMBL/GenBank/DDBJ whole genome shotgun (WGS) entry which is preliminary data.</text>
</comment>
<evidence type="ECO:0000256" key="1">
    <source>
        <dbReference type="SAM" id="Phobius"/>
    </source>
</evidence>
<keyword evidence="3" id="KW-1185">Reference proteome</keyword>
<name>A0A917HPJ7_9BACT</name>